<proteinExistence type="predicted"/>
<dbReference type="Proteomes" id="UP000799755">
    <property type="component" value="Unassembled WGS sequence"/>
</dbReference>
<accession>A0ACB6QBC6</accession>
<dbReference type="EMBL" id="MU003538">
    <property type="protein sequence ID" value="KAF2464238.1"/>
    <property type="molecule type" value="Genomic_DNA"/>
</dbReference>
<protein>
    <submittedName>
        <fullName evidence="1">Uncharacterized protein</fullName>
    </submittedName>
</protein>
<name>A0ACB6QBC6_9PLEO</name>
<keyword evidence="2" id="KW-1185">Reference proteome</keyword>
<evidence type="ECO:0000313" key="2">
    <source>
        <dbReference type="Proteomes" id="UP000799755"/>
    </source>
</evidence>
<sequence length="304" mass="34304">MQQQIQQLRTDITTGHQATEYNSLARLQNSRIARSDIPLREVTTNAYVQGSPATPAQLSNMSGPALDHVLTALSLPTNGETADKKQLLRFYVELMDMVAIELILLQLRLAKALQLDSKSSDRKPPKEAPGRIKLKQTAKSESSSERPQDNVFHQNKKGSLELMSEKTEVTAAVFRRLWVIPPATPALESTQPLSIAKERDDVTRSPKIPRRSKHEWKQMWKGVWSRQRAGSPCETSGTRANENFLTTACHYSAMLQEWEVPNCDWLDMIAMFIIGVRLVMQCLNTAGPAFRTLQAAWFMQSRTE</sequence>
<gene>
    <name evidence="1" type="ORF">BDR25DRAFT_396772</name>
</gene>
<reference evidence="1" key="1">
    <citation type="journal article" date="2020" name="Stud. Mycol.">
        <title>101 Dothideomycetes genomes: a test case for predicting lifestyles and emergence of pathogens.</title>
        <authorList>
            <person name="Haridas S."/>
            <person name="Albert R."/>
            <person name="Binder M."/>
            <person name="Bloem J."/>
            <person name="Labutti K."/>
            <person name="Salamov A."/>
            <person name="Andreopoulos B."/>
            <person name="Baker S."/>
            <person name="Barry K."/>
            <person name="Bills G."/>
            <person name="Bluhm B."/>
            <person name="Cannon C."/>
            <person name="Castanera R."/>
            <person name="Culley D."/>
            <person name="Daum C."/>
            <person name="Ezra D."/>
            <person name="Gonzalez J."/>
            <person name="Henrissat B."/>
            <person name="Kuo A."/>
            <person name="Liang C."/>
            <person name="Lipzen A."/>
            <person name="Lutzoni F."/>
            <person name="Magnuson J."/>
            <person name="Mondo S."/>
            <person name="Nolan M."/>
            <person name="Ohm R."/>
            <person name="Pangilinan J."/>
            <person name="Park H.-J."/>
            <person name="Ramirez L."/>
            <person name="Alfaro M."/>
            <person name="Sun H."/>
            <person name="Tritt A."/>
            <person name="Yoshinaga Y."/>
            <person name="Zwiers L.-H."/>
            <person name="Turgeon B."/>
            <person name="Goodwin S."/>
            <person name="Spatafora J."/>
            <person name="Crous P."/>
            <person name="Grigoriev I."/>
        </authorList>
    </citation>
    <scope>NUCLEOTIDE SEQUENCE</scope>
    <source>
        <strain evidence="1">ATCC 200398</strain>
    </source>
</reference>
<comment type="caution">
    <text evidence="1">The sequence shown here is derived from an EMBL/GenBank/DDBJ whole genome shotgun (WGS) entry which is preliminary data.</text>
</comment>
<organism evidence="1 2">
    <name type="scientific">Lindgomyces ingoldianus</name>
    <dbReference type="NCBI Taxonomy" id="673940"/>
    <lineage>
        <taxon>Eukaryota</taxon>
        <taxon>Fungi</taxon>
        <taxon>Dikarya</taxon>
        <taxon>Ascomycota</taxon>
        <taxon>Pezizomycotina</taxon>
        <taxon>Dothideomycetes</taxon>
        <taxon>Pleosporomycetidae</taxon>
        <taxon>Pleosporales</taxon>
        <taxon>Lindgomycetaceae</taxon>
        <taxon>Lindgomyces</taxon>
    </lineage>
</organism>
<evidence type="ECO:0000313" key="1">
    <source>
        <dbReference type="EMBL" id="KAF2464238.1"/>
    </source>
</evidence>